<dbReference type="EMBL" id="JANPWB010000006">
    <property type="protein sequence ID" value="KAJ1177072.1"/>
    <property type="molecule type" value="Genomic_DNA"/>
</dbReference>
<proteinExistence type="predicted"/>
<keyword evidence="2" id="KW-1185">Reference proteome</keyword>
<comment type="caution">
    <text evidence="1">The sequence shown here is derived from an EMBL/GenBank/DDBJ whole genome shotgun (WGS) entry which is preliminary data.</text>
</comment>
<organism evidence="1 2">
    <name type="scientific">Pleurodeles waltl</name>
    <name type="common">Iberian ribbed newt</name>
    <dbReference type="NCBI Taxonomy" id="8319"/>
    <lineage>
        <taxon>Eukaryota</taxon>
        <taxon>Metazoa</taxon>
        <taxon>Chordata</taxon>
        <taxon>Craniata</taxon>
        <taxon>Vertebrata</taxon>
        <taxon>Euteleostomi</taxon>
        <taxon>Amphibia</taxon>
        <taxon>Batrachia</taxon>
        <taxon>Caudata</taxon>
        <taxon>Salamandroidea</taxon>
        <taxon>Salamandridae</taxon>
        <taxon>Pleurodelinae</taxon>
        <taxon>Pleurodeles</taxon>
    </lineage>
</organism>
<evidence type="ECO:0000313" key="2">
    <source>
        <dbReference type="Proteomes" id="UP001066276"/>
    </source>
</evidence>
<reference evidence="1" key="1">
    <citation type="journal article" date="2022" name="bioRxiv">
        <title>Sequencing and chromosome-scale assembly of the giantPleurodeles waltlgenome.</title>
        <authorList>
            <person name="Brown T."/>
            <person name="Elewa A."/>
            <person name="Iarovenko S."/>
            <person name="Subramanian E."/>
            <person name="Araus A.J."/>
            <person name="Petzold A."/>
            <person name="Susuki M."/>
            <person name="Suzuki K.-i.T."/>
            <person name="Hayashi T."/>
            <person name="Toyoda A."/>
            <person name="Oliveira C."/>
            <person name="Osipova E."/>
            <person name="Leigh N.D."/>
            <person name="Simon A."/>
            <person name="Yun M.H."/>
        </authorList>
    </citation>
    <scope>NUCLEOTIDE SEQUENCE</scope>
    <source>
        <strain evidence="1">20211129_DDA</strain>
        <tissue evidence="1">Liver</tissue>
    </source>
</reference>
<gene>
    <name evidence="1" type="ORF">NDU88_002336</name>
</gene>
<dbReference type="Proteomes" id="UP001066276">
    <property type="component" value="Chromosome 3_2"/>
</dbReference>
<evidence type="ECO:0000313" key="1">
    <source>
        <dbReference type="EMBL" id="KAJ1177072.1"/>
    </source>
</evidence>
<name>A0AAV7TKE9_PLEWA</name>
<sequence length="66" mass="7046">MQDTSTLGAEFTRAQRLLRVAVAVPERGTLRLLWGCLPAFGSVDSGPQALDVSRSGQRCGLQQLCG</sequence>
<dbReference type="AlphaFoldDB" id="A0AAV7TKE9"/>
<protein>
    <submittedName>
        <fullName evidence="1">Uncharacterized protein</fullName>
    </submittedName>
</protein>
<accession>A0AAV7TKE9</accession>